<dbReference type="STRING" id="1122240.GCA_000620105_00121"/>
<keyword evidence="3" id="KW-1185">Reference proteome</keyword>
<proteinExistence type="predicted"/>
<dbReference type="InterPro" id="IPR007712">
    <property type="entry name" value="RelE/ParE_toxin"/>
</dbReference>
<evidence type="ECO:0000256" key="1">
    <source>
        <dbReference type="ARBA" id="ARBA00022649"/>
    </source>
</evidence>
<dbReference type="InterPro" id="IPR035093">
    <property type="entry name" value="RelE/ParE_toxin_dom_sf"/>
</dbReference>
<accession>A0A2S0PAQ1</accession>
<reference evidence="2 3" key="1">
    <citation type="submission" date="2018-04" db="EMBL/GenBank/DDBJ databases">
        <title>Denitrifier Microvirgula.</title>
        <authorList>
            <person name="Anderson E."/>
            <person name="Jang J."/>
            <person name="Ishii S."/>
        </authorList>
    </citation>
    <scope>NUCLEOTIDE SEQUENCE [LARGE SCALE GENOMIC DNA]</scope>
    <source>
        <strain evidence="2 3">BE2.4</strain>
    </source>
</reference>
<sequence>MSHRVVLLASATRDLQTLRRYLLRRFSAAVWQDSYDKIKASIRALETFPLAGGIPEEIERLNLTQYRQALAGMNRIIYEVRQSTVYIHLIADAREDMQSLLTRRLLSVP</sequence>
<protein>
    <submittedName>
        <fullName evidence="2">Type II toxin-antitoxin system RelE/ParE family toxin</fullName>
    </submittedName>
</protein>
<dbReference type="EMBL" id="CP028519">
    <property type="protein sequence ID" value="AVY94415.1"/>
    <property type="molecule type" value="Genomic_DNA"/>
</dbReference>
<name>A0A2S0PAQ1_9NEIS</name>
<dbReference type="Proteomes" id="UP000244173">
    <property type="component" value="Chromosome"/>
</dbReference>
<dbReference type="RefSeq" id="WP_028497655.1">
    <property type="nucleotide sequence ID" value="NZ_CP028519.1"/>
</dbReference>
<evidence type="ECO:0000313" key="3">
    <source>
        <dbReference type="Proteomes" id="UP000244173"/>
    </source>
</evidence>
<gene>
    <name evidence="2" type="ORF">DAI18_10430</name>
</gene>
<keyword evidence="1" id="KW-1277">Toxin-antitoxin system</keyword>
<dbReference type="Pfam" id="PF05016">
    <property type="entry name" value="ParE_toxin"/>
    <property type="match status" value="1"/>
</dbReference>
<dbReference type="KEGG" id="maer:DAI18_10430"/>
<dbReference type="Gene3D" id="3.30.2310.20">
    <property type="entry name" value="RelE-like"/>
    <property type="match status" value="1"/>
</dbReference>
<dbReference type="AlphaFoldDB" id="A0A2S0PAQ1"/>
<organism evidence="2 3">
    <name type="scientific">Microvirgula aerodenitrificans</name>
    <dbReference type="NCBI Taxonomy" id="57480"/>
    <lineage>
        <taxon>Bacteria</taxon>
        <taxon>Pseudomonadati</taxon>
        <taxon>Pseudomonadota</taxon>
        <taxon>Betaproteobacteria</taxon>
        <taxon>Neisseriales</taxon>
        <taxon>Aquaspirillaceae</taxon>
        <taxon>Microvirgula</taxon>
    </lineage>
</organism>
<evidence type="ECO:0000313" key="2">
    <source>
        <dbReference type="EMBL" id="AVY94415.1"/>
    </source>
</evidence>
<dbReference type="OrthoDB" id="9798046at2"/>